<proteinExistence type="predicted"/>
<dbReference type="PANTHER" id="PTHR40640">
    <property type="entry name" value="ANCHORED GLYCOPROTEIN, PUTATIVE (AFU_ORTHOLOGUE AFUA_8G04860)-RELATED"/>
    <property type="match status" value="1"/>
</dbReference>
<dbReference type="PANTHER" id="PTHR40640:SF1">
    <property type="entry name" value="ANCHORED GLYCOPROTEIN, PUTATIVE (AFU_ORTHOLOGUE AFUA_8G04860)-RELATED"/>
    <property type="match status" value="1"/>
</dbReference>
<feature type="region of interest" description="Disordered" evidence="1">
    <location>
        <begin position="85"/>
        <end position="106"/>
    </location>
</feature>
<feature type="non-terminal residue" evidence="2">
    <location>
        <position position="179"/>
    </location>
</feature>
<dbReference type="STRING" id="675120.N1PZL9"/>
<dbReference type="eggNOG" id="ENOG502SCCN">
    <property type="taxonomic scope" value="Eukaryota"/>
</dbReference>
<gene>
    <name evidence="2" type="ORF">DOTSEDRAFT_114740</name>
</gene>
<dbReference type="Proteomes" id="UP000016933">
    <property type="component" value="Unassembled WGS sequence"/>
</dbReference>
<reference evidence="3" key="1">
    <citation type="journal article" date="2012" name="PLoS Genet.">
        <title>The genomes of the fungal plant pathogens Cladosporium fulvum and Dothistroma septosporum reveal adaptation to different hosts and lifestyles but also signatures of common ancestry.</title>
        <authorList>
            <person name="de Wit P.J.G.M."/>
            <person name="van der Burgt A."/>
            <person name="Oekmen B."/>
            <person name="Stergiopoulos I."/>
            <person name="Abd-Elsalam K.A."/>
            <person name="Aerts A.L."/>
            <person name="Bahkali A.H."/>
            <person name="Beenen H.G."/>
            <person name="Chettri P."/>
            <person name="Cox M.P."/>
            <person name="Datema E."/>
            <person name="de Vries R.P."/>
            <person name="Dhillon B."/>
            <person name="Ganley A.R."/>
            <person name="Griffiths S.A."/>
            <person name="Guo Y."/>
            <person name="Hamelin R.C."/>
            <person name="Henrissat B."/>
            <person name="Kabir M.S."/>
            <person name="Jashni M.K."/>
            <person name="Kema G."/>
            <person name="Klaubauf S."/>
            <person name="Lapidus A."/>
            <person name="Levasseur A."/>
            <person name="Lindquist E."/>
            <person name="Mehrabi R."/>
            <person name="Ohm R.A."/>
            <person name="Owen T.J."/>
            <person name="Salamov A."/>
            <person name="Schwelm A."/>
            <person name="Schijlen E."/>
            <person name="Sun H."/>
            <person name="van den Burg H.A."/>
            <person name="van Ham R.C.H.J."/>
            <person name="Zhang S."/>
            <person name="Goodwin S.B."/>
            <person name="Grigoriev I.V."/>
            <person name="Collemare J."/>
            <person name="Bradshaw R.E."/>
        </authorList>
    </citation>
    <scope>NUCLEOTIDE SEQUENCE [LARGE SCALE GENOMIC DNA]</scope>
    <source>
        <strain evidence="3">NZE10 / CBS 128990</strain>
    </source>
</reference>
<sequence length="179" mass="17394">QSSVLQIPFYGYDTQAIDASIVSVSDSATTLQLACPPGTDSSDCGLFPSQTLIFGPSTYSMNLGVGSAEAFTGTQDCSRQGTTSAVCTESNGGNEANDPGMSTTSYESSDIAVLPVTVTAGEEKLGASAGVGAGGMASASATATATATATGTGSATLVSGAVRTSSNVATASRSSTGTG</sequence>
<protein>
    <submittedName>
        <fullName evidence="2">Uncharacterized protein</fullName>
    </submittedName>
</protein>
<evidence type="ECO:0000256" key="1">
    <source>
        <dbReference type="SAM" id="MobiDB-lite"/>
    </source>
</evidence>
<evidence type="ECO:0000313" key="3">
    <source>
        <dbReference type="Proteomes" id="UP000016933"/>
    </source>
</evidence>
<dbReference type="OMA" id="MDISYSY"/>
<dbReference type="HOGENOM" id="CLU_109450_0_0_1"/>
<accession>N1PZL9</accession>
<dbReference type="OrthoDB" id="4991875at2759"/>
<evidence type="ECO:0000313" key="2">
    <source>
        <dbReference type="EMBL" id="EME47639.1"/>
    </source>
</evidence>
<name>N1PZL9_DOTSN</name>
<keyword evidence="3" id="KW-1185">Reference proteome</keyword>
<organism evidence="2 3">
    <name type="scientific">Dothistroma septosporum (strain NZE10 / CBS 128990)</name>
    <name type="common">Red band needle blight fungus</name>
    <name type="synonym">Mycosphaerella pini</name>
    <dbReference type="NCBI Taxonomy" id="675120"/>
    <lineage>
        <taxon>Eukaryota</taxon>
        <taxon>Fungi</taxon>
        <taxon>Dikarya</taxon>
        <taxon>Ascomycota</taxon>
        <taxon>Pezizomycotina</taxon>
        <taxon>Dothideomycetes</taxon>
        <taxon>Dothideomycetidae</taxon>
        <taxon>Mycosphaerellales</taxon>
        <taxon>Mycosphaerellaceae</taxon>
        <taxon>Dothistroma</taxon>
    </lineage>
</organism>
<dbReference type="AlphaFoldDB" id="N1PZL9"/>
<reference evidence="2 3" key="2">
    <citation type="journal article" date="2012" name="PLoS Pathog.">
        <title>Diverse lifestyles and strategies of plant pathogenesis encoded in the genomes of eighteen Dothideomycetes fungi.</title>
        <authorList>
            <person name="Ohm R.A."/>
            <person name="Feau N."/>
            <person name="Henrissat B."/>
            <person name="Schoch C.L."/>
            <person name="Horwitz B.A."/>
            <person name="Barry K.W."/>
            <person name="Condon B.J."/>
            <person name="Copeland A.C."/>
            <person name="Dhillon B."/>
            <person name="Glaser F."/>
            <person name="Hesse C.N."/>
            <person name="Kosti I."/>
            <person name="LaButti K."/>
            <person name="Lindquist E.A."/>
            <person name="Lucas S."/>
            <person name="Salamov A.A."/>
            <person name="Bradshaw R.E."/>
            <person name="Ciuffetti L."/>
            <person name="Hamelin R.C."/>
            <person name="Kema G.H.J."/>
            <person name="Lawrence C."/>
            <person name="Scott J.A."/>
            <person name="Spatafora J.W."/>
            <person name="Turgeon B.G."/>
            <person name="de Wit P.J.G.M."/>
            <person name="Zhong S."/>
            <person name="Goodwin S.B."/>
            <person name="Grigoriev I.V."/>
        </authorList>
    </citation>
    <scope>NUCLEOTIDE SEQUENCE [LARGE SCALE GENOMIC DNA]</scope>
    <source>
        <strain evidence="3">NZE10 / CBS 128990</strain>
    </source>
</reference>
<dbReference type="EMBL" id="KB446536">
    <property type="protein sequence ID" value="EME47639.1"/>
    <property type="molecule type" value="Genomic_DNA"/>
</dbReference>
<feature type="non-terminal residue" evidence="2">
    <location>
        <position position="1"/>
    </location>
</feature>